<feature type="region of interest" description="Disordered" evidence="1">
    <location>
        <begin position="635"/>
        <end position="677"/>
    </location>
</feature>
<dbReference type="EMBL" id="JARQZJ010000033">
    <property type="protein sequence ID" value="KAK9875381.1"/>
    <property type="molecule type" value="Genomic_DNA"/>
</dbReference>
<name>A0AAW1TUZ7_9CUCU</name>
<sequence length="677" mass="75114">MDNSDMDECRVATNEDALSDHFFNRQIDDVDIGRESIPVLELSTSFGRESLGILKLGCDIDRSDYNISLNNITDFSPNVLNQAFLLPSHKASEFKSASTFSVISSNFSFNLKDLDQFSAISKLDYPYTPKPTDSVNELNNAFLYSTEVDSPSVYSCHSFRSLPAYSDREHAFYKEKLTQQAIKRVTEECEKVNVSISKNNSNEAENAYNDSVFLEAQYLSTKFSEGSSEDCILDETDPPALVSGDLEESECDHKSDKDEVFKKVDKLFPVDAYDNINAKLKNRSSEVSKNIQSPSVITNENINENLVNEDVRDSPDEKKTTSEKNSSDVEKSKEILNTLSHILSKNNRSEKEIEQGQHLLHTLSDMLSNTNTSKERSKSLTNISEKSSYGAGDMYGNSTNPAHISLQSSNSSKQNSGSMLLRRHSNSFSHPTKTVGITSFENKSSCDKSCKSIMSNVSEPSIEIKNIPLKNPTSNMRIKKMSSAPSKRGPMKATLPIDNLIKLKQKGTPQKLPKLNPKSSTPIRDVKIMPVAQSTPDNKIINFSSSSIEQTSVKSFGSSNLQEKSVATSVSGSSLSYKDSSLSKDLSLKRLQLPRRNSISESRRSSIPSLVRRSNSMKETTLMKTMSKIRMNITGSSALRDSSNIPAKDEESKISGKLNSSRKMIKPIGKENSATVY</sequence>
<gene>
    <name evidence="2" type="ORF">WA026_007776</name>
</gene>
<dbReference type="AlphaFoldDB" id="A0AAW1TUZ7"/>
<evidence type="ECO:0000256" key="1">
    <source>
        <dbReference type="SAM" id="MobiDB-lite"/>
    </source>
</evidence>
<feature type="compositionally biased region" description="Basic and acidic residues" evidence="1">
    <location>
        <begin position="309"/>
        <end position="333"/>
    </location>
</feature>
<comment type="caution">
    <text evidence="2">The sequence shown here is derived from an EMBL/GenBank/DDBJ whole genome shotgun (WGS) entry which is preliminary data.</text>
</comment>
<protein>
    <submittedName>
        <fullName evidence="2">Uncharacterized protein</fullName>
    </submittedName>
</protein>
<evidence type="ECO:0000313" key="2">
    <source>
        <dbReference type="EMBL" id="KAK9875381.1"/>
    </source>
</evidence>
<reference evidence="2 3" key="1">
    <citation type="submission" date="2023-03" db="EMBL/GenBank/DDBJ databases">
        <title>Genome insight into feeding habits of ladybird beetles.</title>
        <authorList>
            <person name="Li H.-S."/>
            <person name="Huang Y.-H."/>
            <person name="Pang H."/>
        </authorList>
    </citation>
    <scope>NUCLEOTIDE SEQUENCE [LARGE SCALE GENOMIC DNA]</scope>
    <source>
        <strain evidence="2">SYSU_2023b</strain>
        <tissue evidence="2">Whole body</tissue>
    </source>
</reference>
<feature type="compositionally biased region" description="Polar residues" evidence="1">
    <location>
        <begin position="285"/>
        <end position="306"/>
    </location>
</feature>
<feature type="compositionally biased region" description="Low complexity" evidence="1">
    <location>
        <begin position="597"/>
        <end position="609"/>
    </location>
</feature>
<feature type="region of interest" description="Disordered" evidence="1">
    <location>
        <begin position="394"/>
        <end position="432"/>
    </location>
</feature>
<feature type="compositionally biased region" description="Polar residues" evidence="1">
    <location>
        <begin position="635"/>
        <end position="645"/>
    </location>
</feature>
<dbReference type="Proteomes" id="UP001431783">
    <property type="component" value="Unassembled WGS sequence"/>
</dbReference>
<proteinExistence type="predicted"/>
<feature type="compositionally biased region" description="Low complexity" evidence="1">
    <location>
        <begin position="405"/>
        <end position="418"/>
    </location>
</feature>
<feature type="region of interest" description="Disordered" evidence="1">
    <location>
        <begin position="597"/>
        <end position="616"/>
    </location>
</feature>
<organism evidence="2 3">
    <name type="scientific">Henosepilachna vigintioctopunctata</name>
    <dbReference type="NCBI Taxonomy" id="420089"/>
    <lineage>
        <taxon>Eukaryota</taxon>
        <taxon>Metazoa</taxon>
        <taxon>Ecdysozoa</taxon>
        <taxon>Arthropoda</taxon>
        <taxon>Hexapoda</taxon>
        <taxon>Insecta</taxon>
        <taxon>Pterygota</taxon>
        <taxon>Neoptera</taxon>
        <taxon>Endopterygota</taxon>
        <taxon>Coleoptera</taxon>
        <taxon>Polyphaga</taxon>
        <taxon>Cucujiformia</taxon>
        <taxon>Coccinelloidea</taxon>
        <taxon>Coccinellidae</taxon>
        <taxon>Epilachninae</taxon>
        <taxon>Epilachnini</taxon>
        <taxon>Henosepilachna</taxon>
    </lineage>
</organism>
<feature type="region of interest" description="Disordered" evidence="1">
    <location>
        <begin position="283"/>
        <end position="333"/>
    </location>
</feature>
<keyword evidence="3" id="KW-1185">Reference proteome</keyword>
<evidence type="ECO:0000313" key="3">
    <source>
        <dbReference type="Proteomes" id="UP001431783"/>
    </source>
</evidence>
<accession>A0AAW1TUZ7</accession>